<reference evidence="1 2" key="1">
    <citation type="submission" date="2022-11" db="EMBL/GenBank/DDBJ databases">
        <title>Minimal conservation of predation-associated metabolite biosynthetic gene clusters underscores biosynthetic potential of Myxococcota including descriptions for ten novel species: Archangium lansinium sp. nov., Myxococcus landrumus sp. nov., Nannocystis bai.</title>
        <authorList>
            <person name="Ahearne A."/>
            <person name="Stevens C."/>
            <person name="Dowd S."/>
        </authorList>
    </citation>
    <scope>NUCLEOTIDE SEQUENCE [LARGE SCALE GENOMIC DNA]</scope>
    <source>
        <strain evidence="1 2">BB15-2</strain>
    </source>
</reference>
<comment type="caution">
    <text evidence="1">The sequence shown here is derived from an EMBL/GenBank/DDBJ whole genome shotgun (WGS) entry which is preliminary data.</text>
</comment>
<accession>A0ABT5E9A6</accession>
<keyword evidence="2" id="KW-1185">Reference proteome</keyword>
<dbReference type="EMBL" id="JAQNDL010000003">
    <property type="protein sequence ID" value="MDC0722441.1"/>
    <property type="molecule type" value="Genomic_DNA"/>
</dbReference>
<sequence length="184" mass="20346">MSSDTFYVEIHPVSDDTVELRCTTGTAGGTNDYALTRSFVLSVLVDGMPYPGTDPTPLHRAMQAVSGPVPPVWEKSFHREHIDKFIVSAELVERRGIIADEHAWQEGRDMGGPGSEALFPSHSFVLRARVTDPRFLEGIQYGAPFGTTAFDAWWDDPTRPSYAEMAAIEARASRWHPKPDGDLA</sequence>
<dbReference type="RefSeq" id="WP_272090971.1">
    <property type="nucleotide sequence ID" value="NZ_JAQNDL010000003.1"/>
</dbReference>
<protein>
    <submittedName>
        <fullName evidence="1">Uncharacterized protein</fullName>
    </submittedName>
</protein>
<name>A0ABT5E9A6_9BACT</name>
<organism evidence="1 2">
    <name type="scientific">Nannocystis bainbridge</name>
    <dbReference type="NCBI Taxonomy" id="2995303"/>
    <lineage>
        <taxon>Bacteria</taxon>
        <taxon>Pseudomonadati</taxon>
        <taxon>Myxococcota</taxon>
        <taxon>Polyangia</taxon>
        <taxon>Nannocystales</taxon>
        <taxon>Nannocystaceae</taxon>
        <taxon>Nannocystis</taxon>
    </lineage>
</organism>
<gene>
    <name evidence="1" type="ORF">POL25_36465</name>
</gene>
<evidence type="ECO:0000313" key="2">
    <source>
        <dbReference type="Proteomes" id="UP001221686"/>
    </source>
</evidence>
<proteinExistence type="predicted"/>
<evidence type="ECO:0000313" key="1">
    <source>
        <dbReference type="EMBL" id="MDC0722441.1"/>
    </source>
</evidence>
<dbReference type="Proteomes" id="UP001221686">
    <property type="component" value="Unassembled WGS sequence"/>
</dbReference>